<organism evidence="1">
    <name type="scientific">Rhizophora mucronata</name>
    <name type="common">Asiatic mangrove</name>
    <dbReference type="NCBI Taxonomy" id="61149"/>
    <lineage>
        <taxon>Eukaryota</taxon>
        <taxon>Viridiplantae</taxon>
        <taxon>Streptophyta</taxon>
        <taxon>Embryophyta</taxon>
        <taxon>Tracheophyta</taxon>
        <taxon>Spermatophyta</taxon>
        <taxon>Magnoliopsida</taxon>
        <taxon>eudicotyledons</taxon>
        <taxon>Gunneridae</taxon>
        <taxon>Pentapetalae</taxon>
        <taxon>rosids</taxon>
        <taxon>fabids</taxon>
        <taxon>Malpighiales</taxon>
        <taxon>Rhizophoraceae</taxon>
        <taxon>Rhizophora</taxon>
    </lineage>
</organism>
<sequence length="20" mass="2326">MQILKSIDDGDMYKQTLGRL</sequence>
<proteinExistence type="predicted"/>
<accession>A0A2P2NQW6</accession>
<protein>
    <submittedName>
        <fullName evidence="1">Uncharacterized protein</fullName>
    </submittedName>
</protein>
<dbReference type="AlphaFoldDB" id="A0A2P2NQW6"/>
<evidence type="ECO:0000313" key="1">
    <source>
        <dbReference type="EMBL" id="MBX44790.1"/>
    </source>
</evidence>
<dbReference type="EMBL" id="GGEC01064306">
    <property type="protein sequence ID" value="MBX44790.1"/>
    <property type="molecule type" value="Transcribed_RNA"/>
</dbReference>
<name>A0A2P2NQW6_RHIMU</name>
<reference evidence="1" key="1">
    <citation type="submission" date="2018-02" db="EMBL/GenBank/DDBJ databases">
        <title>Rhizophora mucronata_Transcriptome.</title>
        <authorList>
            <person name="Meera S.P."/>
            <person name="Sreeshan A."/>
            <person name="Augustine A."/>
        </authorList>
    </citation>
    <scope>NUCLEOTIDE SEQUENCE</scope>
    <source>
        <tissue evidence="1">Leaf</tissue>
    </source>
</reference>